<keyword evidence="4" id="KW-0540">Nuclease</keyword>
<dbReference type="GO" id="GO:0005634">
    <property type="term" value="C:nucleus"/>
    <property type="evidence" value="ECO:0007669"/>
    <property type="project" value="UniProtKB-SubCell"/>
</dbReference>
<evidence type="ECO:0000256" key="3">
    <source>
        <dbReference type="ARBA" id="ARBA00006958"/>
    </source>
</evidence>
<evidence type="ECO:0000313" key="10">
    <source>
        <dbReference type="Proteomes" id="UP001353858"/>
    </source>
</evidence>
<evidence type="ECO:0000256" key="6">
    <source>
        <dbReference type="ARBA" id="ARBA00022801"/>
    </source>
</evidence>
<evidence type="ECO:0000256" key="2">
    <source>
        <dbReference type="ARBA" id="ARBA00004123"/>
    </source>
</evidence>
<reference evidence="10" key="1">
    <citation type="submission" date="2023-01" db="EMBL/GenBank/DDBJ databases">
        <title>Key to firefly adult light organ development and bioluminescence: homeobox transcription factors regulate luciferase expression and transportation to peroxisome.</title>
        <authorList>
            <person name="Fu X."/>
        </authorList>
    </citation>
    <scope>NUCLEOTIDE SEQUENCE [LARGE SCALE GENOMIC DNA]</scope>
</reference>
<keyword evidence="5" id="KW-0479">Metal-binding</keyword>
<keyword evidence="6" id="KW-0378">Hydrolase</keyword>
<comment type="cofactor">
    <cofactor evidence="1">
        <name>a divalent metal cation</name>
        <dbReference type="ChEBI" id="CHEBI:60240"/>
    </cofactor>
</comment>
<evidence type="ECO:0000256" key="4">
    <source>
        <dbReference type="ARBA" id="ARBA00022722"/>
    </source>
</evidence>
<comment type="similarity">
    <text evidence="3">Belongs to the HARBI1 family.</text>
</comment>
<comment type="caution">
    <text evidence="9">The sequence shown here is derived from an EMBL/GenBank/DDBJ whole genome shotgun (WGS) entry which is preliminary data.</text>
</comment>
<dbReference type="InterPro" id="IPR045249">
    <property type="entry name" value="HARBI1-like"/>
</dbReference>
<name>A0AAN7Q4E9_9COLE</name>
<organism evidence="9 10">
    <name type="scientific">Aquatica leii</name>
    <dbReference type="NCBI Taxonomy" id="1421715"/>
    <lineage>
        <taxon>Eukaryota</taxon>
        <taxon>Metazoa</taxon>
        <taxon>Ecdysozoa</taxon>
        <taxon>Arthropoda</taxon>
        <taxon>Hexapoda</taxon>
        <taxon>Insecta</taxon>
        <taxon>Pterygota</taxon>
        <taxon>Neoptera</taxon>
        <taxon>Endopterygota</taxon>
        <taxon>Coleoptera</taxon>
        <taxon>Polyphaga</taxon>
        <taxon>Elateriformia</taxon>
        <taxon>Elateroidea</taxon>
        <taxon>Lampyridae</taxon>
        <taxon>Luciolinae</taxon>
        <taxon>Aquatica</taxon>
    </lineage>
</organism>
<dbReference type="PANTHER" id="PTHR22930:SF289">
    <property type="entry name" value="DDE TNP4 DOMAIN-CONTAINING PROTEIN-RELATED"/>
    <property type="match status" value="1"/>
</dbReference>
<evidence type="ECO:0000313" key="9">
    <source>
        <dbReference type="EMBL" id="KAK4879410.1"/>
    </source>
</evidence>
<dbReference type="Pfam" id="PF13359">
    <property type="entry name" value="DDE_Tnp_4"/>
    <property type="match status" value="1"/>
</dbReference>
<dbReference type="PANTHER" id="PTHR22930">
    <property type="match status" value="1"/>
</dbReference>
<proteinExistence type="inferred from homology"/>
<keyword evidence="7" id="KW-0539">Nucleus</keyword>
<dbReference type="GO" id="GO:0016787">
    <property type="term" value="F:hydrolase activity"/>
    <property type="evidence" value="ECO:0007669"/>
    <property type="project" value="UniProtKB-KW"/>
</dbReference>
<feature type="domain" description="DDE Tnp4" evidence="8">
    <location>
        <begin position="4"/>
        <end position="81"/>
    </location>
</feature>
<evidence type="ECO:0000256" key="5">
    <source>
        <dbReference type="ARBA" id="ARBA00022723"/>
    </source>
</evidence>
<dbReference type="AlphaFoldDB" id="A0AAN7Q4E9"/>
<dbReference type="GO" id="GO:0046872">
    <property type="term" value="F:metal ion binding"/>
    <property type="evidence" value="ECO:0007669"/>
    <property type="project" value="UniProtKB-KW"/>
</dbReference>
<dbReference type="InterPro" id="IPR027806">
    <property type="entry name" value="HARBI1_dom"/>
</dbReference>
<evidence type="ECO:0000259" key="8">
    <source>
        <dbReference type="Pfam" id="PF13359"/>
    </source>
</evidence>
<accession>A0AAN7Q4E9</accession>
<protein>
    <recommendedName>
        <fullName evidence="8">DDE Tnp4 domain-containing protein</fullName>
    </recommendedName>
</protein>
<gene>
    <name evidence="9" type="ORF">RN001_007556</name>
</gene>
<evidence type="ECO:0000256" key="1">
    <source>
        <dbReference type="ARBA" id="ARBA00001968"/>
    </source>
</evidence>
<evidence type="ECO:0000256" key="7">
    <source>
        <dbReference type="ARBA" id="ARBA00023242"/>
    </source>
</evidence>
<dbReference type="Proteomes" id="UP001353858">
    <property type="component" value="Unassembled WGS sequence"/>
</dbReference>
<dbReference type="EMBL" id="JARPUR010000003">
    <property type="protein sequence ID" value="KAK4879410.1"/>
    <property type="molecule type" value="Genomic_DNA"/>
</dbReference>
<comment type="subcellular location">
    <subcellularLocation>
        <location evidence="2">Nucleus</location>
    </subcellularLocation>
</comment>
<dbReference type="GO" id="GO:0004518">
    <property type="term" value="F:nuclease activity"/>
    <property type="evidence" value="ECO:0007669"/>
    <property type="project" value="UniProtKB-KW"/>
</dbReference>
<sequence>MQYYILLGDSRYPNLNYLITPLLQPMIAAESLFNQSHIRTRNVIERPFGVWKRRFPCLALGLRVKLETTQNIIVATAILHNIAIDRNDVLPVVDPEIQQAINNAIVLENINMMKHGKNIRRNELIHTYFFRRL</sequence>
<keyword evidence="10" id="KW-1185">Reference proteome</keyword>